<accession>A0ABX1DXT8</accession>
<sequence>MNPVDAEAAALALAAGYLDAIRAGSLDDPGVTRASYGEGERLAHRLAREAAESLGLEVAVDPIGTLSMTLPGEDRALPAGIIGSHADSVPHGGNFDGAAGVAMGLAVAARLRHLDRRLARDLTVLAIRAEEMVWFPANYLGSRAAFGLLPPAAPDTLRRSDSGRTLAEHMAEEGFDPDFIRQGRASLHPARIAWFLEPHIEQGPLLVEAGVPAGIVTGIRGSLRHRNCRAIGQDAHAGGAPRRHRRDAVIAASRLVAGLDAFWTAEEAAGTDLVCTIGEFFTDPTRHAPTRVPGEVRFTLDIRSAEPAALLRAEAWLAGAAASALARQRVEIDYGPALHVPPAAMDAGLRAALAAAAAEAGIPTLQIASGGGHDCVTFAGQGVPSAMLFIRNEGGSHNPDEAMAMADFAAAFRIAAGAVERFG</sequence>
<dbReference type="SUPFAM" id="SSF53187">
    <property type="entry name" value="Zn-dependent exopeptidases"/>
    <property type="match status" value="1"/>
</dbReference>
<keyword evidence="5 7" id="KW-0378">Hydrolase</keyword>
<evidence type="ECO:0000256" key="5">
    <source>
        <dbReference type="ARBA" id="ARBA00022801"/>
    </source>
</evidence>
<dbReference type="PANTHER" id="PTHR32494">
    <property type="entry name" value="ALLANTOATE DEIMINASE-RELATED"/>
    <property type="match status" value="1"/>
</dbReference>
<evidence type="ECO:0000313" key="7">
    <source>
        <dbReference type="EMBL" id="NKC29732.1"/>
    </source>
</evidence>
<evidence type="ECO:0000256" key="6">
    <source>
        <dbReference type="ARBA" id="ARBA00023211"/>
    </source>
</evidence>
<proteinExistence type="inferred from homology"/>
<evidence type="ECO:0000256" key="4">
    <source>
        <dbReference type="ARBA" id="ARBA00022723"/>
    </source>
</evidence>
<dbReference type="PIRSF" id="PIRSF001235">
    <property type="entry name" value="Amidase_carbamoylase"/>
    <property type="match status" value="1"/>
</dbReference>
<dbReference type="InterPro" id="IPR010158">
    <property type="entry name" value="Amidase_Cbmase"/>
</dbReference>
<evidence type="ECO:0000256" key="1">
    <source>
        <dbReference type="ARBA" id="ARBA00001936"/>
    </source>
</evidence>
<dbReference type="InterPro" id="IPR002933">
    <property type="entry name" value="Peptidase_M20"/>
</dbReference>
<evidence type="ECO:0000256" key="2">
    <source>
        <dbReference type="ARBA" id="ARBA00006153"/>
    </source>
</evidence>
<keyword evidence="6" id="KW-0464">Manganese</keyword>
<dbReference type="RefSeq" id="WP_168027347.1">
    <property type="nucleotide sequence ID" value="NZ_JAAVNE010000002.1"/>
</dbReference>
<gene>
    <name evidence="7" type="ORF">HEQ75_02575</name>
</gene>
<comment type="caution">
    <text evidence="7">The sequence shown here is derived from an EMBL/GenBank/DDBJ whole genome shotgun (WGS) entry which is preliminary data.</text>
</comment>
<reference evidence="7 8" key="1">
    <citation type="submission" date="2020-03" db="EMBL/GenBank/DDBJ databases">
        <title>Roseomonas selenitidurans sp. nov. isolated from urban soil.</title>
        <authorList>
            <person name="Liu H."/>
        </authorList>
    </citation>
    <scope>NUCLEOTIDE SEQUENCE [LARGE SCALE GENOMIC DNA]</scope>
    <source>
        <strain evidence="7 8">BU-1</strain>
    </source>
</reference>
<dbReference type="Gene3D" id="3.40.630.10">
    <property type="entry name" value="Zn peptidases"/>
    <property type="match status" value="1"/>
</dbReference>
<organism evidence="7 8">
    <name type="scientific">Falsiroseomonas selenitidurans</name>
    <dbReference type="NCBI Taxonomy" id="2716335"/>
    <lineage>
        <taxon>Bacteria</taxon>
        <taxon>Pseudomonadati</taxon>
        <taxon>Pseudomonadota</taxon>
        <taxon>Alphaproteobacteria</taxon>
        <taxon>Acetobacterales</taxon>
        <taxon>Roseomonadaceae</taxon>
        <taxon>Falsiroseomonas</taxon>
    </lineage>
</organism>
<evidence type="ECO:0000256" key="3">
    <source>
        <dbReference type="ARBA" id="ARBA00011738"/>
    </source>
</evidence>
<comment type="subunit">
    <text evidence="3">Homodimer.</text>
</comment>
<dbReference type="PANTHER" id="PTHR32494:SF19">
    <property type="entry name" value="ALLANTOATE DEIMINASE-RELATED"/>
    <property type="match status" value="1"/>
</dbReference>
<dbReference type="EMBL" id="JAAVNE010000002">
    <property type="protein sequence ID" value="NKC29732.1"/>
    <property type="molecule type" value="Genomic_DNA"/>
</dbReference>
<keyword evidence="8" id="KW-1185">Reference proteome</keyword>
<dbReference type="Gene3D" id="3.30.70.360">
    <property type="match status" value="1"/>
</dbReference>
<comment type="cofactor">
    <cofactor evidence="1">
        <name>Mn(2+)</name>
        <dbReference type="ChEBI" id="CHEBI:29035"/>
    </cofactor>
</comment>
<comment type="similarity">
    <text evidence="2">Belongs to the peptidase M20 family.</text>
</comment>
<dbReference type="Proteomes" id="UP000787635">
    <property type="component" value="Unassembled WGS sequence"/>
</dbReference>
<dbReference type="InterPro" id="IPR036264">
    <property type="entry name" value="Bact_exopeptidase_dim_dom"/>
</dbReference>
<dbReference type="SUPFAM" id="SSF55031">
    <property type="entry name" value="Bacterial exopeptidase dimerisation domain"/>
    <property type="match status" value="1"/>
</dbReference>
<protein>
    <submittedName>
        <fullName evidence="7">Hydantoinase/carbamoylase family amidase</fullName>
        <ecNumber evidence="7">3.5.-.-</ecNumber>
    </submittedName>
</protein>
<dbReference type="EC" id="3.5.-.-" evidence="7"/>
<dbReference type="GO" id="GO:0016787">
    <property type="term" value="F:hydrolase activity"/>
    <property type="evidence" value="ECO:0007669"/>
    <property type="project" value="UniProtKB-KW"/>
</dbReference>
<name>A0ABX1DXT8_9PROT</name>
<evidence type="ECO:0000313" key="8">
    <source>
        <dbReference type="Proteomes" id="UP000787635"/>
    </source>
</evidence>
<dbReference type="NCBIfam" id="TIGR01879">
    <property type="entry name" value="hydantase"/>
    <property type="match status" value="1"/>
</dbReference>
<dbReference type="Pfam" id="PF01546">
    <property type="entry name" value="Peptidase_M20"/>
    <property type="match status" value="1"/>
</dbReference>
<keyword evidence="4" id="KW-0479">Metal-binding</keyword>